<dbReference type="Proteomes" id="UP000002222">
    <property type="component" value="Chromosome"/>
</dbReference>
<proteinExistence type="predicted"/>
<dbReference type="InterPro" id="IPR029095">
    <property type="entry name" value="NarX-like_N"/>
</dbReference>
<protein>
    <recommendedName>
        <fullName evidence="7">NarX-like N-terminal domain-containing protein</fullName>
    </recommendedName>
</protein>
<evidence type="ECO:0000256" key="1">
    <source>
        <dbReference type="ARBA" id="ARBA00004141"/>
    </source>
</evidence>
<dbReference type="Pfam" id="PF13675">
    <property type="entry name" value="PilJ"/>
    <property type="match status" value="1"/>
</dbReference>
<evidence type="ECO:0000256" key="5">
    <source>
        <dbReference type="SAM" id="Coils"/>
    </source>
</evidence>
<dbReference type="RefSeq" id="WP_012856512.1">
    <property type="nucleotide sequence ID" value="NC_013512.1"/>
</dbReference>
<feature type="domain" description="NarX-like N-terminal" evidence="7">
    <location>
        <begin position="32"/>
        <end position="127"/>
    </location>
</feature>
<evidence type="ECO:0000256" key="2">
    <source>
        <dbReference type="ARBA" id="ARBA00022692"/>
    </source>
</evidence>
<reference evidence="9" key="1">
    <citation type="submission" date="2009-11" db="EMBL/GenBank/DDBJ databases">
        <title>The complete genome of Sulfurospirillum deleyianum DSM 6946.</title>
        <authorList>
            <consortium name="US DOE Joint Genome Institute (JGI-PGF)"/>
            <person name="Lucas S."/>
            <person name="Copeland A."/>
            <person name="Lapidus A."/>
            <person name="Glavina del Rio T."/>
            <person name="Dalin E."/>
            <person name="Tice H."/>
            <person name="Bruce D."/>
            <person name="Goodwin L."/>
            <person name="Pitluck S."/>
            <person name="Kyrpides N."/>
            <person name="Mavromatis K."/>
            <person name="Ivanova N."/>
            <person name="Ovchinnikova G."/>
            <person name="Munk A.C."/>
            <person name="Lu M."/>
            <person name="Brettin T."/>
            <person name="Detter J.C."/>
            <person name="Han C."/>
            <person name="Tapia R."/>
            <person name="Larimer F."/>
            <person name="Land M."/>
            <person name="Hauser L."/>
            <person name="Markowitz V."/>
            <person name="Cheng J.F."/>
            <person name="Hugenholtz P."/>
            <person name="Woyke T."/>
            <person name="Wu D."/>
            <person name="Aumann P."/>
            <person name="Schneider S."/>
            <person name="Lang E."/>
            <person name="Spring S."/>
            <person name="Klenk H.P."/>
            <person name="Eisen J.A."/>
        </authorList>
    </citation>
    <scope>NUCLEOTIDE SEQUENCE [LARGE SCALE GENOMIC DNA]</scope>
    <source>
        <strain evidence="9">ATCC 51133 / DSM 6946 / 5175</strain>
    </source>
</reference>
<evidence type="ECO:0000256" key="6">
    <source>
        <dbReference type="SAM" id="Phobius"/>
    </source>
</evidence>
<name>D1B0X6_SULD5</name>
<organism evidence="8 9">
    <name type="scientific">Sulfurospirillum deleyianum (strain ATCC 51133 / DSM 6946 / 5175)</name>
    <dbReference type="NCBI Taxonomy" id="525898"/>
    <lineage>
        <taxon>Bacteria</taxon>
        <taxon>Pseudomonadati</taxon>
        <taxon>Campylobacterota</taxon>
        <taxon>Epsilonproteobacteria</taxon>
        <taxon>Campylobacterales</taxon>
        <taxon>Sulfurospirillaceae</taxon>
        <taxon>Sulfurospirillum</taxon>
    </lineage>
</organism>
<feature type="transmembrane region" description="Helical" evidence="6">
    <location>
        <begin position="12"/>
        <end position="32"/>
    </location>
</feature>
<gene>
    <name evidence="8" type="ordered locus">Sdel_0711</name>
</gene>
<keyword evidence="5" id="KW-0175">Coiled coil</keyword>
<keyword evidence="9" id="KW-1185">Reference proteome</keyword>
<dbReference type="STRING" id="525898.Sdel_0711"/>
<accession>D1B0X6</accession>
<sequence length="459" mass="53069">MIKPTTISTKMRLAGGLLSFVIIFIIVLTVMMNQMSKKDSYIINIAGKQRMLSQKMSKEAFFIVHRHSNDFRELNTAVNLFESSLNDLLYGNEATGIYVPQNENIKSKLEEVMGYWRPFRIHIEELKSDIQSVRPDMEMLAGRIEKLLFLSDRVVQHMVSANLSNVHIDLSGRQRMLSQRMGLYVSRYLGTANAQDLLVYADAKALYEKTIQDFLEDPAVKKSPDVYSIVKENYAYWEEYRVFLENLLEKEAQINRHLAYIYEKNIQLLNAMDEAVWLYTNHSEEKNDTFLKFQYIGLLVGMIIILYTFVMTKEIIEHLEHFVKKAKELAQGDLSVITKQNVHFSEESEDELKEASSHISQFVYKVNQAMKESEDALKKAESAVSQLQQIALDVEDAIEEMGIDENEKRQFDKNVNATEDIAIQSAENLIHVNKMLQKLKKSLNQMVDHSPVQEEKKEA</sequence>
<dbReference type="GO" id="GO:0016020">
    <property type="term" value="C:membrane"/>
    <property type="evidence" value="ECO:0007669"/>
    <property type="project" value="UniProtKB-SubCell"/>
</dbReference>
<keyword evidence="4 6" id="KW-0472">Membrane</keyword>
<keyword evidence="3 6" id="KW-1133">Transmembrane helix</keyword>
<comment type="subcellular location">
    <subcellularLocation>
        <location evidence="1">Membrane</location>
        <topology evidence="1">Multi-pass membrane protein</topology>
    </subcellularLocation>
</comment>
<evidence type="ECO:0000313" key="8">
    <source>
        <dbReference type="EMBL" id="ACZ11746.1"/>
    </source>
</evidence>
<evidence type="ECO:0000259" key="7">
    <source>
        <dbReference type="Pfam" id="PF13675"/>
    </source>
</evidence>
<evidence type="ECO:0000256" key="4">
    <source>
        <dbReference type="ARBA" id="ARBA00023136"/>
    </source>
</evidence>
<evidence type="ECO:0000256" key="3">
    <source>
        <dbReference type="ARBA" id="ARBA00022989"/>
    </source>
</evidence>
<dbReference type="AlphaFoldDB" id="D1B0X6"/>
<dbReference type="OrthoDB" id="952521at2"/>
<dbReference type="EMBL" id="CP001816">
    <property type="protein sequence ID" value="ACZ11746.1"/>
    <property type="molecule type" value="Genomic_DNA"/>
</dbReference>
<dbReference type="KEGG" id="sdl:Sdel_0711"/>
<keyword evidence="2 6" id="KW-0812">Transmembrane</keyword>
<dbReference type="Gene3D" id="6.10.340.10">
    <property type="match status" value="1"/>
</dbReference>
<dbReference type="eggNOG" id="COG3850">
    <property type="taxonomic scope" value="Bacteria"/>
</dbReference>
<dbReference type="HOGENOM" id="CLU_047834_0_0_7"/>
<evidence type="ECO:0000313" key="9">
    <source>
        <dbReference type="Proteomes" id="UP000002222"/>
    </source>
</evidence>
<feature type="coiled-coil region" evidence="5">
    <location>
        <begin position="370"/>
        <end position="397"/>
    </location>
</feature>
<reference evidence="8 9" key="2">
    <citation type="journal article" date="2010" name="Stand. Genomic Sci.">
        <title>Complete genome sequence of Sulfurospirillum deleyianum type strain (5175).</title>
        <authorList>
            <person name="Sikorski J."/>
            <person name="Lapidus A."/>
            <person name="Copeland A."/>
            <person name="Glavina Del Rio T."/>
            <person name="Nolan M."/>
            <person name="Lucas S."/>
            <person name="Chen F."/>
            <person name="Tice H."/>
            <person name="Cheng J.F."/>
            <person name="Saunders E."/>
            <person name="Bruce D."/>
            <person name="Goodwin L."/>
            <person name="Pitluck S."/>
            <person name="Ovchinnikova G."/>
            <person name="Pati A."/>
            <person name="Ivanova N."/>
            <person name="Mavromatis K."/>
            <person name="Chen A."/>
            <person name="Palaniappan K."/>
            <person name="Chain P."/>
            <person name="Land M."/>
            <person name="Hauser L."/>
            <person name="Chang Y.J."/>
            <person name="Jeffries C.D."/>
            <person name="Brettin T."/>
            <person name="Detter J.C."/>
            <person name="Han C."/>
            <person name="Rohde M."/>
            <person name="Lang E."/>
            <person name="Spring S."/>
            <person name="Goker M."/>
            <person name="Bristow J."/>
            <person name="Eisen J.A."/>
            <person name="Markowitz V."/>
            <person name="Hugenholtz P."/>
            <person name="Kyrpides N.C."/>
            <person name="Klenk H.P."/>
        </authorList>
    </citation>
    <scope>NUCLEOTIDE SEQUENCE [LARGE SCALE GENOMIC DNA]</scope>
    <source>
        <strain evidence="9">ATCC 51133 / DSM 6946 / 5175</strain>
    </source>
</reference>